<protein>
    <submittedName>
        <fullName evidence="2">Uncharacterized protein</fullName>
    </submittedName>
</protein>
<evidence type="ECO:0000313" key="1">
    <source>
        <dbReference type="EMBL" id="RDI53577.1"/>
    </source>
</evidence>
<organism evidence="2 4">
    <name type="scientific">Flavobacterium glaciei</name>
    <dbReference type="NCBI Taxonomy" id="386300"/>
    <lineage>
        <taxon>Bacteria</taxon>
        <taxon>Pseudomonadati</taxon>
        <taxon>Bacteroidota</taxon>
        <taxon>Flavobacteriia</taxon>
        <taxon>Flavobacteriales</taxon>
        <taxon>Flavobacteriaceae</taxon>
        <taxon>Flavobacterium</taxon>
    </lineage>
</organism>
<dbReference type="Proteomes" id="UP000321392">
    <property type="component" value="Unassembled WGS sequence"/>
</dbReference>
<dbReference type="EMBL" id="QQBA01000009">
    <property type="protein sequence ID" value="RDI53577.1"/>
    <property type="molecule type" value="Genomic_DNA"/>
</dbReference>
<evidence type="ECO:0000313" key="2">
    <source>
        <dbReference type="EMBL" id="TWI46477.1"/>
    </source>
</evidence>
<sequence length="41" mass="4927">MKKMKKNIFTRKKIFLIVIFLIILFQIIKDRNDFINGLTGN</sequence>
<proteinExistence type="predicted"/>
<evidence type="ECO:0000313" key="3">
    <source>
        <dbReference type="Proteomes" id="UP000254518"/>
    </source>
</evidence>
<name>A0A562PPT9_9FLAO</name>
<gene>
    <name evidence="1" type="ORF">DFR66_109142</name>
    <name evidence="2" type="ORF">IQ02_02001</name>
</gene>
<keyword evidence="3" id="KW-1185">Reference proteome</keyword>
<reference evidence="2 4" key="1">
    <citation type="journal article" date="2015" name="Stand. Genomic Sci.">
        <title>Genomic Encyclopedia of Bacterial and Archaeal Type Strains, Phase III: the genomes of soil and plant-associated and newly described type strains.</title>
        <authorList>
            <person name="Whitman W.B."/>
            <person name="Woyke T."/>
            <person name="Klenk H.P."/>
            <person name="Zhou Y."/>
            <person name="Lilburn T.G."/>
            <person name="Beck B.J."/>
            <person name="De Vos P."/>
            <person name="Vandamme P."/>
            <person name="Eisen J.A."/>
            <person name="Garrity G."/>
            <person name="Hugenholtz P."/>
            <person name="Kyrpides N.C."/>
        </authorList>
    </citation>
    <scope>NUCLEOTIDE SEQUENCE [LARGE SCALE GENOMIC DNA]</scope>
    <source>
        <strain evidence="2 4">CGMCC 1.5380</strain>
    </source>
</reference>
<dbReference type="EMBL" id="VLKX01000009">
    <property type="protein sequence ID" value="TWI46477.1"/>
    <property type="molecule type" value="Genomic_DNA"/>
</dbReference>
<dbReference type="Proteomes" id="UP000254518">
    <property type="component" value="Unassembled WGS sequence"/>
</dbReference>
<accession>A0A562PPT9</accession>
<evidence type="ECO:0000313" key="4">
    <source>
        <dbReference type="Proteomes" id="UP000321392"/>
    </source>
</evidence>
<comment type="caution">
    <text evidence="2">The sequence shown here is derived from an EMBL/GenBank/DDBJ whole genome shotgun (WGS) entry which is preliminary data.</text>
</comment>
<reference evidence="1 3" key="2">
    <citation type="submission" date="2018-07" db="EMBL/GenBank/DDBJ databases">
        <title>Genomic Encyclopedia of Type Strains, Phase IV (KMG-IV): sequencing the most valuable type-strain genomes for metagenomic binning, comparative biology and taxonomic classification.</title>
        <authorList>
            <person name="Goeker M."/>
        </authorList>
    </citation>
    <scope>NUCLEOTIDE SEQUENCE [LARGE SCALE GENOMIC DNA]</scope>
    <source>
        <strain evidence="1 3">DSM 19728</strain>
    </source>
</reference>
<dbReference type="AlphaFoldDB" id="A0A562PPT9"/>
<reference evidence="2" key="3">
    <citation type="submission" date="2019-07" db="EMBL/GenBank/DDBJ databases">
        <authorList>
            <person name="Whitman W."/>
            <person name="Huntemann M."/>
            <person name="Clum A."/>
            <person name="Pillay M."/>
            <person name="Palaniappan K."/>
            <person name="Varghese N."/>
            <person name="Mikhailova N."/>
            <person name="Stamatis D."/>
            <person name="Reddy T."/>
            <person name="Daum C."/>
            <person name="Shapiro N."/>
            <person name="Ivanova N."/>
            <person name="Kyrpides N."/>
            <person name="Woyke T."/>
        </authorList>
    </citation>
    <scope>NUCLEOTIDE SEQUENCE</scope>
    <source>
        <strain evidence="2">CGMCC 1.5380</strain>
    </source>
</reference>